<feature type="compositionally biased region" description="Polar residues" evidence="8">
    <location>
        <begin position="520"/>
        <end position="540"/>
    </location>
</feature>
<keyword evidence="12" id="KW-1185">Reference proteome</keyword>
<dbReference type="eggNOG" id="ENOG502QSP7">
    <property type="taxonomic scope" value="Eukaryota"/>
</dbReference>
<evidence type="ECO:0000256" key="9">
    <source>
        <dbReference type="SAM" id="Phobius"/>
    </source>
</evidence>
<feature type="chain" id="PRO_5043522932" description="Chloride channel CLIC-like protein 1" evidence="10">
    <location>
        <begin position="17"/>
        <end position="540"/>
    </location>
</feature>
<dbReference type="FunCoup" id="G3P5V7">
    <property type="interactions" value="1003"/>
</dbReference>
<evidence type="ECO:0000256" key="4">
    <source>
        <dbReference type="ARBA" id="ARBA00022692"/>
    </source>
</evidence>
<keyword evidence="6 9" id="KW-0472">Membrane</keyword>
<evidence type="ECO:0000256" key="7">
    <source>
        <dbReference type="SAM" id="Coils"/>
    </source>
</evidence>
<dbReference type="STRING" id="69293.ENSGACP00000012980"/>
<dbReference type="Proteomes" id="UP000007635">
    <property type="component" value="Chromosome VIII"/>
</dbReference>
<evidence type="ECO:0000313" key="11">
    <source>
        <dbReference type="Ensembl" id="ENSGACP00000012980.2"/>
    </source>
</evidence>
<comment type="subcellular location">
    <subcellularLocation>
        <location evidence="1">Membrane</location>
        <topology evidence="1">Multi-pass membrane protein</topology>
    </subcellularLocation>
</comment>
<proteinExistence type="inferred from homology"/>
<evidence type="ECO:0000256" key="1">
    <source>
        <dbReference type="ARBA" id="ARBA00004141"/>
    </source>
</evidence>
<dbReference type="PANTHER" id="PTHR34093:SF1">
    <property type="entry name" value="CHLORIDE CHANNEL CLIC-LIKE PROTEIN 1"/>
    <property type="match status" value="1"/>
</dbReference>
<dbReference type="AlphaFoldDB" id="G3P5V7"/>
<evidence type="ECO:0000256" key="2">
    <source>
        <dbReference type="ARBA" id="ARBA00005944"/>
    </source>
</evidence>
<organism evidence="11 12">
    <name type="scientific">Gasterosteus aculeatus aculeatus</name>
    <name type="common">three-spined stickleback</name>
    <dbReference type="NCBI Taxonomy" id="481459"/>
    <lineage>
        <taxon>Eukaryota</taxon>
        <taxon>Metazoa</taxon>
        <taxon>Chordata</taxon>
        <taxon>Craniata</taxon>
        <taxon>Vertebrata</taxon>
        <taxon>Euteleostomi</taxon>
        <taxon>Actinopterygii</taxon>
        <taxon>Neopterygii</taxon>
        <taxon>Teleostei</taxon>
        <taxon>Neoteleostei</taxon>
        <taxon>Acanthomorphata</taxon>
        <taxon>Eupercaria</taxon>
        <taxon>Perciformes</taxon>
        <taxon>Cottioidei</taxon>
        <taxon>Gasterosteales</taxon>
        <taxon>Gasterosteidae</taxon>
        <taxon>Gasterosteus</taxon>
    </lineage>
</organism>
<keyword evidence="7" id="KW-0175">Coiled coil</keyword>
<dbReference type="GO" id="GO:0016020">
    <property type="term" value="C:membrane"/>
    <property type="evidence" value="ECO:0007669"/>
    <property type="project" value="UniProtKB-SubCell"/>
</dbReference>
<dbReference type="CTD" id="23155"/>
<feature type="transmembrane region" description="Helical" evidence="9">
    <location>
        <begin position="221"/>
        <end position="242"/>
    </location>
</feature>
<evidence type="ECO:0000256" key="3">
    <source>
        <dbReference type="ARBA" id="ARBA00015571"/>
    </source>
</evidence>
<dbReference type="InParanoid" id="G3P5V7"/>
<reference evidence="11 12" key="1">
    <citation type="journal article" date="2021" name="G3 (Bethesda)">
        <title>Improved contiguity of the threespine stickleback genome using long-read sequencing.</title>
        <authorList>
            <person name="Nath S."/>
            <person name="Shaw D.E."/>
            <person name="White M.A."/>
        </authorList>
    </citation>
    <scope>NUCLEOTIDE SEQUENCE [LARGE SCALE GENOMIC DNA]</scope>
    <source>
        <strain evidence="11 12">Lake Benthic</strain>
    </source>
</reference>
<keyword evidence="5 9" id="KW-1133">Transmembrane helix</keyword>
<dbReference type="GO" id="GO:0005254">
    <property type="term" value="F:chloride channel activity"/>
    <property type="evidence" value="ECO:0007669"/>
    <property type="project" value="TreeGrafter"/>
</dbReference>
<feature type="signal peptide" evidence="10">
    <location>
        <begin position="1"/>
        <end position="16"/>
    </location>
</feature>
<keyword evidence="4 9" id="KW-0812">Transmembrane</keyword>
<evidence type="ECO:0000313" key="12">
    <source>
        <dbReference type="Proteomes" id="UP000007635"/>
    </source>
</evidence>
<feature type="transmembrane region" description="Helical" evidence="9">
    <location>
        <begin position="190"/>
        <end position="209"/>
    </location>
</feature>
<feature type="region of interest" description="Disordered" evidence="8">
    <location>
        <begin position="421"/>
        <end position="540"/>
    </location>
</feature>
<evidence type="ECO:0000256" key="6">
    <source>
        <dbReference type="ARBA" id="ARBA00023136"/>
    </source>
</evidence>
<reference evidence="11" key="3">
    <citation type="submission" date="2025-09" db="UniProtKB">
        <authorList>
            <consortium name="Ensembl"/>
        </authorList>
    </citation>
    <scope>IDENTIFICATION</scope>
</reference>
<reference evidence="11" key="2">
    <citation type="submission" date="2025-08" db="UniProtKB">
        <authorList>
            <consortium name="Ensembl"/>
        </authorList>
    </citation>
    <scope>IDENTIFICATION</scope>
</reference>
<dbReference type="RefSeq" id="XP_040040381.1">
    <property type="nucleotide sequence ID" value="XM_040184447.1"/>
</dbReference>
<dbReference type="OMA" id="VQDDEWI"/>
<dbReference type="Bgee" id="ENSGACG00000009829">
    <property type="expression patterns" value="Expressed in intestinal epithelial cell and 13 other cell types or tissues"/>
</dbReference>
<protein>
    <recommendedName>
        <fullName evidence="3">Chloride channel CLIC-like protein 1</fullName>
    </recommendedName>
</protein>
<dbReference type="InterPro" id="IPR009231">
    <property type="entry name" value="Chloride_chnl_CLIC-like"/>
</dbReference>
<dbReference type="Pfam" id="PF05934">
    <property type="entry name" value="MCLC"/>
    <property type="match status" value="1"/>
</dbReference>
<dbReference type="PANTHER" id="PTHR34093">
    <property type="entry name" value="CHLORIDE CHANNEL CLIC-LIKE PROTEIN 1"/>
    <property type="match status" value="1"/>
</dbReference>
<dbReference type="GeneID" id="120823951"/>
<feature type="compositionally biased region" description="Polar residues" evidence="8">
    <location>
        <begin position="484"/>
        <end position="497"/>
    </location>
</feature>
<sequence length="540" mass="60726">MLLILLVFSLSLASTAQEVDEDDWIDPHDMLHYDATTKTMRKPAETANYDNVPTKRRAYNQESNQVDLTTCRSEVADLQRKIEELKKEIRLISQQPTCNPVFKRFLTRLRKDLQRLGLPSDPFDVFYDAKIRVSTNTMAEIQSLLDGEDSLRTGALDNAISQILVDLKPHDYETWKWRFEDTFDVELDTLLKMGLLVLIIVAIVCTQLWSRVSWFMQLSRLFYASFFISIIWNWLYLYKIAFAEHQSNMAKMDGVYEKCTGVKKIDWSDSLKEWFRSSWTLQGDPCKKYYELLLVNPILLVPPTKAFAVTITTMITEPLKHIGQGISEFLVALLKDLPFTLQIPVLFTIVLAIVVCMYGGVQAAFQHGIAAPFRRPRGDPPPPQLEQPQPRVQEVLAGDNLAGGDAPLQAPMHQAVEDRLHGNQVRQRQPDPTVESLGRAEPPHGGDETDAEQQEADPNLSAESNSENFHEIEGESAIGVAAETTISKTKATESDSLPSKKRPLIGNELLSPNKVVKDSAATQPAGRQQSSANVQLCTST</sequence>
<dbReference type="GeneTree" id="ENSGT00940000165672"/>
<evidence type="ECO:0000256" key="10">
    <source>
        <dbReference type="SAM" id="SignalP"/>
    </source>
</evidence>
<evidence type="ECO:0000256" key="5">
    <source>
        <dbReference type="ARBA" id="ARBA00022989"/>
    </source>
</evidence>
<comment type="similarity">
    <text evidence="2">Belongs to the chloride channel MCLC family.</text>
</comment>
<name>G3P5V7_GASAC</name>
<keyword evidence="10" id="KW-0732">Signal</keyword>
<feature type="transmembrane region" description="Helical" evidence="9">
    <location>
        <begin position="343"/>
        <end position="365"/>
    </location>
</feature>
<feature type="coiled-coil region" evidence="7">
    <location>
        <begin position="68"/>
        <end position="95"/>
    </location>
</feature>
<dbReference type="GO" id="GO:0005783">
    <property type="term" value="C:endoplasmic reticulum"/>
    <property type="evidence" value="ECO:0007669"/>
    <property type="project" value="TreeGrafter"/>
</dbReference>
<dbReference type="Ensembl" id="ENSGACT00000013004.2">
    <property type="protein sequence ID" value="ENSGACP00000012980.2"/>
    <property type="gene ID" value="ENSGACG00000009829.2"/>
</dbReference>
<evidence type="ECO:0000256" key="8">
    <source>
        <dbReference type="SAM" id="MobiDB-lite"/>
    </source>
</evidence>
<accession>G3P5V7</accession>